<dbReference type="Proteomes" id="UP001396898">
    <property type="component" value="Unassembled WGS sequence"/>
</dbReference>
<evidence type="ECO:0000256" key="1">
    <source>
        <dbReference type="ARBA" id="ARBA00004370"/>
    </source>
</evidence>
<evidence type="ECO:0000313" key="9">
    <source>
        <dbReference type="Proteomes" id="UP001396898"/>
    </source>
</evidence>
<reference evidence="8 9" key="1">
    <citation type="submission" date="2023-01" db="EMBL/GenBank/DDBJ databases">
        <title>Analysis of 21 Apiospora genomes using comparative genomics revels a genus with tremendous synthesis potential of carbohydrate active enzymes and secondary metabolites.</title>
        <authorList>
            <person name="Sorensen T."/>
        </authorList>
    </citation>
    <scope>NUCLEOTIDE SEQUENCE [LARGE SCALE GENOMIC DNA]</scope>
    <source>
        <strain evidence="8 9">CBS 20057</strain>
    </source>
</reference>
<gene>
    <name evidence="8" type="ORF">PG991_015609</name>
</gene>
<keyword evidence="4 7" id="KW-1133">Transmembrane helix</keyword>
<keyword evidence="9" id="KW-1185">Reference proteome</keyword>
<dbReference type="InterPro" id="IPR007014">
    <property type="entry name" value="FUN14"/>
</dbReference>
<proteinExistence type="inferred from homology"/>
<organism evidence="8 9">
    <name type="scientific">Apiospora marii</name>
    <dbReference type="NCBI Taxonomy" id="335849"/>
    <lineage>
        <taxon>Eukaryota</taxon>
        <taxon>Fungi</taxon>
        <taxon>Dikarya</taxon>
        <taxon>Ascomycota</taxon>
        <taxon>Pezizomycotina</taxon>
        <taxon>Sordariomycetes</taxon>
        <taxon>Xylariomycetidae</taxon>
        <taxon>Amphisphaeriales</taxon>
        <taxon>Apiosporaceae</taxon>
        <taxon>Apiospora</taxon>
    </lineage>
</organism>
<comment type="caution">
    <text evidence="8">The sequence shown here is derived from an EMBL/GenBank/DDBJ whole genome shotgun (WGS) entry which is preliminary data.</text>
</comment>
<keyword evidence="5 7" id="KW-0472">Membrane</keyword>
<accession>A0ABR1R271</accession>
<feature type="transmembrane region" description="Helical" evidence="7">
    <location>
        <begin position="98"/>
        <end position="117"/>
    </location>
</feature>
<evidence type="ECO:0000313" key="8">
    <source>
        <dbReference type="EMBL" id="KAK7996142.1"/>
    </source>
</evidence>
<evidence type="ECO:0008006" key="10">
    <source>
        <dbReference type="Google" id="ProtNLM"/>
    </source>
</evidence>
<evidence type="ECO:0000256" key="2">
    <source>
        <dbReference type="ARBA" id="ARBA00009160"/>
    </source>
</evidence>
<evidence type="ECO:0000256" key="5">
    <source>
        <dbReference type="ARBA" id="ARBA00023136"/>
    </source>
</evidence>
<comment type="subcellular location">
    <subcellularLocation>
        <location evidence="1">Membrane</location>
    </subcellularLocation>
</comment>
<evidence type="ECO:0000256" key="4">
    <source>
        <dbReference type="ARBA" id="ARBA00022989"/>
    </source>
</evidence>
<dbReference type="EMBL" id="JAQQWI010000022">
    <property type="protein sequence ID" value="KAK7996142.1"/>
    <property type="molecule type" value="Genomic_DNA"/>
</dbReference>
<comment type="similarity">
    <text evidence="2">Belongs to the FUN14 family.</text>
</comment>
<evidence type="ECO:0000256" key="3">
    <source>
        <dbReference type="ARBA" id="ARBA00022692"/>
    </source>
</evidence>
<evidence type="ECO:0000256" key="6">
    <source>
        <dbReference type="SAM" id="MobiDB-lite"/>
    </source>
</evidence>
<sequence length="163" mass="17542">MSALLMSRTALRRTALLGTGLSFSLGTAVALQERRRPLRMDALSTPRPFTSQKPAETNPVAATKSQGGLDPDMLRQLSGGSVSGFLAGLLVSVFSKTLVLLLGISVVIVQVAARYGVDLVDQLRVKQRVKNSRVLEALRKDPAFKLSFGFFFAASAFLRFGNA</sequence>
<feature type="region of interest" description="Disordered" evidence="6">
    <location>
        <begin position="44"/>
        <end position="65"/>
    </location>
</feature>
<name>A0ABR1R271_9PEZI</name>
<dbReference type="Pfam" id="PF04930">
    <property type="entry name" value="FUN14"/>
    <property type="match status" value="1"/>
</dbReference>
<keyword evidence="3 7" id="KW-0812">Transmembrane</keyword>
<evidence type="ECO:0000256" key="7">
    <source>
        <dbReference type="SAM" id="Phobius"/>
    </source>
</evidence>
<protein>
    <recommendedName>
        <fullName evidence="10">Fun14 family protein</fullName>
    </recommendedName>
</protein>